<evidence type="ECO:0000313" key="4">
    <source>
        <dbReference type="Proteomes" id="UP000298009"/>
    </source>
</evidence>
<dbReference type="PANTHER" id="PTHR33877:SF2">
    <property type="entry name" value="OS07G0170200 PROTEIN"/>
    <property type="match status" value="1"/>
</dbReference>
<dbReference type="Pfam" id="PF01844">
    <property type="entry name" value="HNH"/>
    <property type="match status" value="1"/>
</dbReference>
<keyword evidence="3" id="KW-0540">Nuclease</keyword>
<dbReference type="Gene3D" id="1.10.30.50">
    <property type="match status" value="1"/>
</dbReference>
<accession>A0A4R9IJ97</accession>
<dbReference type="Proteomes" id="UP000298009">
    <property type="component" value="Unassembled WGS sequence"/>
</dbReference>
<comment type="caution">
    <text evidence="3">The sequence shown here is derived from an EMBL/GenBank/DDBJ whole genome shotgun (WGS) entry which is preliminary data.</text>
</comment>
<dbReference type="CDD" id="cd00085">
    <property type="entry name" value="HNHc"/>
    <property type="match status" value="1"/>
</dbReference>
<evidence type="ECO:0000256" key="1">
    <source>
        <dbReference type="SAM" id="Coils"/>
    </source>
</evidence>
<reference evidence="3" key="1">
    <citation type="journal article" date="2019" name="PLoS Negl. Trop. Dis.">
        <title>Revisiting the worldwide diversity of Leptospira species in the environment.</title>
        <authorList>
            <person name="Vincent A.T."/>
            <person name="Schiettekatte O."/>
            <person name="Bourhy P."/>
            <person name="Veyrier F.J."/>
            <person name="Picardeau M."/>
        </authorList>
    </citation>
    <scope>NUCLEOTIDE SEQUENCE [LARGE SCALE GENOMIC DNA]</scope>
    <source>
        <strain evidence="3">201800287</strain>
    </source>
</reference>
<feature type="coiled-coil region" evidence="1">
    <location>
        <begin position="143"/>
        <end position="170"/>
    </location>
</feature>
<dbReference type="InterPro" id="IPR002711">
    <property type="entry name" value="HNH"/>
</dbReference>
<name>A0A4R9IJ97_9LEPT</name>
<dbReference type="InterPro" id="IPR003615">
    <property type="entry name" value="HNH_nuc"/>
</dbReference>
<evidence type="ECO:0000259" key="2">
    <source>
        <dbReference type="SMART" id="SM00507"/>
    </source>
</evidence>
<dbReference type="OrthoDB" id="9802901at2"/>
<feature type="domain" description="HNH nuclease" evidence="2">
    <location>
        <begin position="171"/>
        <end position="224"/>
    </location>
</feature>
<dbReference type="EMBL" id="RQFK01000003">
    <property type="protein sequence ID" value="TGK89261.1"/>
    <property type="molecule type" value="Genomic_DNA"/>
</dbReference>
<evidence type="ECO:0000313" key="3">
    <source>
        <dbReference type="EMBL" id="TGK89261.1"/>
    </source>
</evidence>
<dbReference type="SMART" id="SM00507">
    <property type="entry name" value="HNHc"/>
    <property type="match status" value="1"/>
</dbReference>
<dbReference type="InterPro" id="IPR052892">
    <property type="entry name" value="NA-targeting_endonuclease"/>
</dbReference>
<sequence>MKEKLNQIIELANEINAEISSQDTNISFNLQYGSLELPDILSSIIELLQPQLLPNELAIYFHLFNNSILKFGVQYTRVSVRGLQAGTIKSSSGQSESLAYATVKECLDGLEKKGAIEKQGDPNREGTLYKVNIPDEIEICQIYKKNHEEIEKKEVNLKNLESEIDFYNIKENRLKIFERDLYKCTYCNKQLTRFSATLDHIQPISQGGDNSFGNLKTACLHCNSTRGAAPVSDFIIKSKEYL</sequence>
<dbReference type="GO" id="GO:0004519">
    <property type="term" value="F:endonuclease activity"/>
    <property type="evidence" value="ECO:0007669"/>
    <property type="project" value="UniProtKB-KW"/>
</dbReference>
<organism evidence="3 4">
    <name type="scientific">Leptospira noumeaensis</name>
    <dbReference type="NCBI Taxonomy" id="2484964"/>
    <lineage>
        <taxon>Bacteria</taxon>
        <taxon>Pseudomonadati</taxon>
        <taxon>Spirochaetota</taxon>
        <taxon>Spirochaetia</taxon>
        <taxon>Leptospirales</taxon>
        <taxon>Leptospiraceae</taxon>
        <taxon>Leptospira</taxon>
    </lineage>
</organism>
<proteinExistence type="predicted"/>
<keyword evidence="4" id="KW-1185">Reference proteome</keyword>
<gene>
    <name evidence="3" type="ORF">EHQ24_00020</name>
</gene>
<dbReference type="GO" id="GO:0003676">
    <property type="term" value="F:nucleic acid binding"/>
    <property type="evidence" value="ECO:0007669"/>
    <property type="project" value="InterPro"/>
</dbReference>
<dbReference type="GO" id="GO:0008270">
    <property type="term" value="F:zinc ion binding"/>
    <property type="evidence" value="ECO:0007669"/>
    <property type="project" value="InterPro"/>
</dbReference>
<dbReference type="AlphaFoldDB" id="A0A4R9IJ97"/>
<keyword evidence="1" id="KW-0175">Coiled coil</keyword>
<keyword evidence="3" id="KW-0255">Endonuclease</keyword>
<dbReference type="PANTHER" id="PTHR33877">
    <property type="entry name" value="SLL1193 PROTEIN"/>
    <property type="match status" value="1"/>
</dbReference>
<protein>
    <submittedName>
        <fullName evidence="3">HNH endonuclease</fullName>
    </submittedName>
</protein>
<keyword evidence="3" id="KW-0378">Hydrolase</keyword>
<dbReference type="RefSeq" id="WP_135599677.1">
    <property type="nucleotide sequence ID" value="NZ_RQFK01000003.1"/>
</dbReference>